<evidence type="ECO:0000313" key="1">
    <source>
        <dbReference type="EMBL" id="GIY98851.1"/>
    </source>
</evidence>
<protein>
    <submittedName>
        <fullName evidence="1">Uncharacterized protein</fullName>
    </submittedName>
</protein>
<gene>
    <name evidence="1" type="ORF">CEXT_390031</name>
</gene>
<dbReference type="EMBL" id="BPLR01000977">
    <property type="protein sequence ID" value="GIY98851.1"/>
    <property type="molecule type" value="Genomic_DNA"/>
</dbReference>
<organism evidence="1 2">
    <name type="scientific">Caerostris extrusa</name>
    <name type="common">Bark spider</name>
    <name type="synonym">Caerostris bankana</name>
    <dbReference type="NCBI Taxonomy" id="172846"/>
    <lineage>
        <taxon>Eukaryota</taxon>
        <taxon>Metazoa</taxon>
        <taxon>Ecdysozoa</taxon>
        <taxon>Arthropoda</taxon>
        <taxon>Chelicerata</taxon>
        <taxon>Arachnida</taxon>
        <taxon>Araneae</taxon>
        <taxon>Araneomorphae</taxon>
        <taxon>Entelegynae</taxon>
        <taxon>Araneoidea</taxon>
        <taxon>Araneidae</taxon>
        <taxon>Caerostris</taxon>
    </lineage>
</organism>
<comment type="caution">
    <text evidence="1">The sequence shown here is derived from an EMBL/GenBank/DDBJ whole genome shotgun (WGS) entry which is preliminary data.</text>
</comment>
<dbReference type="Proteomes" id="UP001054945">
    <property type="component" value="Unassembled WGS sequence"/>
</dbReference>
<accession>A0AAV4XY32</accession>
<reference evidence="1 2" key="1">
    <citation type="submission" date="2021-06" db="EMBL/GenBank/DDBJ databases">
        <title>Caerostris extrusa draft genome.</title>
        <authorList>
            <person name="Kono N."/>
            <person name="Arakawa K."/>
        </authorList>
    </citation>
    <scope>NUCLEOTIDE SEQUENCE [LARGE SCALE GENOMIC DNA]</scope>
</reference>
<evidence type="ECO:0000313" key="2">
    <source>
        <dbReference type="Proteomes" id="UP001054945"/>
    </source>
</evidence>
<sequence>MIALLRDSLFFWVLEISIRLWIDRAFGSKQPEVKFKWRKVDLLLPQSLSVCLLVAVNYLLSATMQFEKWGVFSVSGIGQLVDNSAWE</sequence>
<proteinExistence type="predicted"/>
<dbReference type="AlphaFoldDB" id="A0AAV4XY32"/>
<name>A0AAV4XY32_CAEEX</name>
<keyword evidence="2" id="KW-1185">Reference proteome</keyword>